<dbReference type="Proteomes" id="UP000056090">
    <property type="component" value="Chromosome"/>
</dbReference>
<evidence type="ECO:0000256" key="2">
    <source>
        <dbReference type="PIRNR" id="PIRNR002094"/>
    </source>
</evidence>
<dbReference type="EMBL" id="CP008849">
    <property type="protein sequence ID" value="AIF98076.1"/>
    <property type="molecule type" value="Genomic_DNA"/>
</dbReference>
<evidence type="ECO:0000313" key="5">
    <source>
        <dbReference type="EMBL" id="HAW74906.1"/>
    </source>
</evidence>
<dbReference type="OrthoDB" id="5767138at2"/>
<dbReference type="GO" id="GO:0005829">
    <property type="term" value="C:cytosol"/>
    <property type="evidence" value="ECO:0007669"/>
    <property type="project" value="TreeGrafter"/>
</dbReference>
<protein>
    <submittedName>
        <fullName evidence="4">Membrane protein</fullName>
    </submittedName>
</protein>
<dbReference type="GeneID" id="78254252"/>
<dbReference type="eggNOG" id="COG2825">
    <property type="taxonomic scope" value="Bacteria"/>
</dbReference>
<dbReference type="AlphaFoldDB" id="A0A075NX35"/>
<dbReference type="KEGG" id="aaus:EP12_04875"/>
<feature type="chain" id="PRO_5035984430" evidence="3">
    <location>
        <begin position="26"/>
        <end position="171"/>
    </location>
</feature>
<reference evidence="8 9" key="2">
    <citation type="journal article" date="2018" name="Nat. Biotechnol.">
        <title>A standardized bacterial taxonomy based on genome phylogeny substantially revises the tree of life.</title>
        <authorList>
            <person name="Parks D.H."/>
            <person name="Chuvochina M."/>
            <person name="Waite D.W."/>
            <person name="Rinke C."/>
            <person name="Skarshewski A."/>
            <person name="Chaumeil P.A."/>
            <person name="Hugenholtz P."/>
        </authorList>
    </citation>
    <scope>NUCLEOTIDE SEQUENCE [LARGE SCALE GENOMIC DNA]</scope>
    <source>
        <strain evidence="6">UBA11621</strain>
        <strain evidence="5">UBA11978</strain>
    </source>
</reference>
<dbReference type="Proteomes" id="UP000264779">
    <property type="component" value="Unassembled WGS sequence"/>
</dbReference>
<dbReference type="Proteomes" id="UP000263517">
    <property type="component" value="Unassembled WGS sequence"/>
</dbReference>
<name>A0A075NX35_9ALTE</name>
<dbReference type="STRING" id="589873.EP12_04875"/>
<dbReference type="EMBL" id="DONK01000240">
    <property type="protein sequence ID" value="HBU52638.1"/>
    <property type="molecule type" value="Genomic_DNA"/>
</dbReference>
<dbReference type="PANTHER" id="PTHR35089:SF1">
    <property type="entry name" value="CHAPERONE PROTEIN SKP"/>
    <property type="match status" value="1"/>
</dbReference>
<evidence type="ECO:0000313" key="8">
    <source>
        <dbReference type="Proteomes" id="UP000263517"/>
    </source>
</evidence>
<dbReference type="PIRSF" id="PIRSF002094">
    <property type="entry name" value="OMP26_Skp"/>
    <property type="match status" value="1"/>
</dbReference>
<evidence type="ECO:0000313" key="9">
    <source>
        <dbReference type="Proteomes" id="UP000264779"/>
    </source>
</evidence>
<dbReference type="Pfam" id="PF03938">
    <property type="entry name" value="OmpH"/>
    <property type="match status" value="1"/>
</dbReference>
<accession>A0A075NX35</accession>
<dbReference type="SUPFAM" id="SSF111384">
    <property type="entry name" value="OmpH-like"/>
    <property type="match status" value="1"/>
</dbReference>
<dbReference type="InterPro" id="IPR024930">
    <property type="entry name" value="Skp_dom_sf"/>
</dbReference>
<keyword evidence="7" id="KW-1185">Reference proteome</keyword>
<gene>
    <name evidence="5" type="ORF">DCW74_04120</name>
    <name evidence="6" type="ORF">DEB45_15405</name>
    <name evidence="4" type="ORF">EP13_04820</name>
</gene>
<dbReference type="Gene3D" id="3.30.910.20">
    <property type="entry name" value="Skp domain"/>
    <property type="match status" value="2"/>
</dbReference>
<dbReference type="EMBL" id="DNAN01000141">
    <property type="protein sequence ID" value="HAW74906.1"/>
    <property type="molecule type" value="Genomic_DNA"/>
</dbReference>
<keyword evidence="1 3" id="KW-0732">Signal</keyword>
<evidence type="ECO:0000313" key="6">
    <source>
        <dbReference type="EMBL" id="HBU52638.1"/>
    </source>
</evidence>
<reference evidence="4 7" key="1">
    <citation type="submission" date="2014-06" db="EMBL/GenBank/DDBJ databases">
        <title>Genomes of Alteromonas australica, a world apart.</title>
        <authorList>
            <person name="Gonzaga A."/>
            <person name="Lopez-Perez M."/>
            <person name="Rodriguez-Valera F."/>
        </authorList>
    </citation>
    <scope>NUCLEOTIDE SEQUENCE [LARGE SCALE GENOMIC DNA]</scope>
    <source>
        <strain evidence="4 7">H 17</strain>
    </source>
</reference>
<evidence type="ECO:0000313" key="4">
    <source>
        <dbReference type="EMBL" id="AIF98076.1"/>
    </source>
</evidence>
<dbReference type="KEGG" id="aal:EP13_04820"/>
<dbReference type="GO" id="GO:0050821">
    <property type="term" value="P:protein stabilization"/>
    <property type="evidence" value="ECO:0007669"/>
    <property type="project" value="TreeGrafter"/>
</dbReference>
<proteinExistence type="inferred from homology"/>
<dbReference type="PATRIC" id="fig|589873.4.peg.1052"/>
<evidence type="ECO:0000256" key="3">
    <source>
        <dbReference type="SAM" id="SignalP"/>
    </source>
</evidence>
<dbReference type="GO" id="GO:0051082">
    <property type="term" value="F:unfolded protein binding"/>
    <property type="evidence" value="ECO:0007669"/>
    <property type="project" value="InterPro"/>
</dbReference>
<dbReference type="InterPro" id="IPR005632">
    <property type="entry name" value="Chaperone_Skp"/>
</dbReference>
<dbReference type="PANTHER" id="PTHR35089">
    <property type="entry name" value="CHAPERONE PROTEIN SKP"/>
    <property type="match status" value="1"/>
</dbReference>
<sequence>MKQLVKHIVAGAMLGSALVSTSVMAEQKLAVVDVQGVFQAMPQAAEIQNAIQVEFKDQIEEVNQLQRDGQFYAERLQRDAATMSEQEKKDLEQKILNVREELAKKGQPLQQNIQRRSNEERNKLLGLIKQAIDSVAAKQGYDLVLNAGAVAFAKEEHDLSEQVLEQVSKVN</sequence>
<organism evidence="4 7">
    <name type="scientific">Alteromonas australica</name>
    <dbReference type="NCBI Taxonomy" id="589873"/>
    <lineage>
        <taxon>Bacteria</taxon>
        <taxon>Pseudomonadati</taxon>
        <taxon>Pseudomonadota</taxon>
        <taxon>Gammaproteobacteria</taxon>
        <taxon>Alteromonadales</taxon>
        <taxon>Alteromonadaceae</taxon>
        <taxon>Alteromonas/Salinimonas group</taxon>
        <taxon>Alteromonas</taxon>
    </lineage>
</organism>
<comment type="similarity">
    <text evidence="2">Belongs to the skp family.</text>
</comment>
<evidence type="ECO:0000313" key="7">
    <source>
        <dbReference type="Proteomes" id="UP000056090"/>
    </source>
</evidence>
<feature type="signal peptide" evidence="3">
    <location>
        <begin position="1"/>
        <end position="25"/>
    </location>
</feature>
<evidence type="ECO:0000256" key="1">
    <source>
        <dbReference type="ARBA" id="ARBA00022729"/>
    </source>
</evidence>
<dbReference type="RefSeq" id="WP_044056280.1">
    <property type="nucleotide sequence ID" value="NZ_CAJXAX010000007.1"/>
</dbReference>
<dbReference type="SMART" id="SM00935">
    <property type="entry name" value="OmpH"/>
    <property type="match status" value="1"/>
</dbReference>